<dbReference type="InterPro" id="IPR020472">
    <property type="entry name" value="WD40_PAC1"/>
</dbReference>
<dbReference type="InterPro" id="IPR015943">
    <property type="entry name" value="WD40/YVTN_repeat-like_dom_sf"/>
</dbReference>
<organism evidence="5 6">
    <name type="scientific">Drechslerella dactyloides</name>
    <name type="common">Nematode-trapping fungus</name>
    <name type="synonym">Arthrobotrys dactyloides</name>
    <dbReference type="NCBI Taxonomy" id="74499"/>
    <lineage>
        <taxon>Eukaryota</taxon>
        <taxon>Fungi</taxon>
        <taxon>Dikarya</taxon>
        <taxon>Ascomycota</taxon>
        <taxon>Pezizomycotina</taxon>
        <taxon>Orbiliomycetes</taxon>
        <taxon>Orbiliales</taxon>
        <taxon>Orbiliaceae</taxon>
        <taxon>Drechslerella</taxon>
    </lineage>
</organism>
<dbReference type="PRINTS" id="PR00320">
    <property type="entry name" value="GPROTEINBRPT"/>
</dbReference>
<feature type="repeat" description="WD" evidence="4">
    <location>
        <begin position="108"/>
        <end position="147"/>
    </location>
</feature>
<gene>
    <name evidence="5" type="ORF">Dda_8479</name>
</gene>
<keyword evidence="3" id="KW-0677">Repeat</keyword>
<comment type="caution">
    <text evidence="5">The sequence shown here is derived from an EMBL/GenBank/DDBJ whole genome shotgun (WGS) entry which is preliminary data.</text>
</comment>
<name>A0AAD6NFV3_DREDA</name>
<dbReference type="InterPro" id="IPR036322">
    <property type="entry name" value="WD40_repeat_dom_sf"/>
</dbReference>
<dbReference type="Gene3D" id="2.130.10.10">
    <property type="entry name" value="YVTN repeat-like/Quinoprotein amine dehydrogenase"/>
    <property type="match status" value="1"/>
</dbReference>
<evidence type="ECO:0008006" key="7">
    <source>
        <dbReference type="Google" id="ProtNLM"/>
    </source>
</evidence>
<evidence type="ECO:0000313" key="5">
    <source>
        <dbReference type="EMBL" id="KAJ6256614.1"/>
    </source>
</evidence>
<evidence type="ECO:0000313" key="6">
    <source>
        <dbReference type="Proteomes" id="UP001221413"/>
    </source>
</evidence>
<dbReference type="InterPro" id="IPR001680">
    <property type="entry name" value="WD40_rpt"/>
</dbReference>
<accession>A0AAD6NFV3</accession>
<dbReference type="InterPro" id="IPR037588">
    <property type="entry name" value="MLST8"/>
</dbReference>
<dbReference type="PANTHER" id="PTHR19842:SF2">
    <property type="entry name" value="WD REPEAT PROTEIN (AFU_ORTHOLOGUE AFUA_5G04300)"/>
    <property type="match status" value="1"/>
</dbReference>
<dbReference type="GO" id="GO:0031929">
    <property type="term" value="P:TOR signaling"/>
    <property type="evidence" value="ECO:0007669"/>
    <property type="project" value="InterPro"/>
</dbReference>
<evidence type="ECO:0000256" key="2">
    <source>
        <dbReference type="ARBA" id="ARBA00022574"/>
    </source>
</evidence>
<protein>
    <recommendedName>
        <fullName evidence="7">WD40 repeat-like protein</fullName>
    </recommendedName>
</protein>
<keyword evidence="2 4" id="KW-0853">WD repeat</keyword>
<dbReference type="PROSITE" id="PS50082">
    <property type="entry name" value="WD_REPEATS_2"/>
    <property type="match status" value="2"/>
</dbReference>
<dbReference type="PANTHER" id="PTHR19842">
    <property type="entry name" value="G BETA-LIKE PROTEIN GBL"/>
    <property type="match status" value="1"/>
</dbReference>
<comment type="similarity">
    <text evidence="1">Belongs to the WD repeat LST8 family.</text>
</comment>
<dbReference type="EMBL" id="JAQGDS010000012">
    <property type="protein sequence ID" value="KAJ6256614.1"/>
    <property type="molecule type" value="Genomic_DNA"/>
</dbReference>
<dbReference type="AlphaFoldDB" id="A0AAD6NFV3"/>
<dbReference type="GO" id="GO:0032956">
    <property type="term" value="P:regulation of actin cytoskeleton organization"/>
    <property type="evidence" value="ECO:0007669"/>
    <property type="project" value="TreeGrafter"/>
</dbReference>
<dbReference type="GO" id="GO:0031932">
    <property type="term" value="C:TORC2 complex"/>
    <property type="evidence" value="ECO:0007669"/>
    <property type="project" value="InterPro"/>
</dbReference>
<evidence type="ECO:0000256" key="1">
    <source>
        <dbReference type="ARBA" id="ARBA00009890"/>
    </source>
</evidence>
<proteinExistence type="inferred from homology"/>
<dbReference type="Pfam" id="PF00400">
    <property type="entry name" value="WD40"/>
    <property type="match status" value="3"/>
</dbReference>
<dbReference type="SMART" id="SM00320">
    <property type="entry name" value="WD40"/>
    <property type="match status" value="5"/>
</dbReference>
<dbReference type="SUPFAM" id="SSF50978">
    <property type="entry name" value="WD40 repeat-like"/>
    <property type="match status" value="1"/>
</dbReference>
<dbReference type="PROSITE" id="PS00678">
    <property type="entry name" value="WD_REPEATS_1"/>
    <property type="match status" value="2"/>
</dbReference>
<evidence type="ECO:0000256" key="3">
    <source>
        <dbReference type="ARBA" id="ARBA00022737"/>
    </source>
</evidence>
<keyword evidence="6" id="KW-1185">Reference proteome</keyword>
<reference evidence="5" key="1">
    <citation type="submission" date="2023-01" db="EMBL/GenBank/DDBJ databases">
        <title>The chitinases involved in constricting ring structure development in the nematode-trapping fungus Drechslerella dactyloides.</title>
        <authorList>
            <person name="Wang R."/>
            <person name="Zhang L."/>
            <person name="Tang P."/>
            <person name="Li S."/>
            <person name="Liang L."/>
        </authorList>
    </citation>
    <scope>NUCLEOTIDE SEQUENCE</scope>
    <source>
        <strain evidence="5">YMF1.00031</strain>
    </source>
</reference>
<dbReference type="Proteomes" id="UP001221413">
    <property type="component" value="Unassembled WGS sequence"/>
</dbReference>
<feature type="repeat" description="WD" evidence="4">
    <location>
        <begin position="384"/>
        <end position="401"/>
    </location>
</feature>
<dbReference type="GO" id="GO:0031931">
    <property type="term" value="C:TORC1 complex"/>
    <property type="evidence" value="ECO:0007669"/>
    <property type="project" value="InterPro"/>
</dbReference>
<evidence type="ECO:0000256" key="4">
    <source>
        <dbReference type="PROSITE-ProRule" id="PRU00221"/>
    </source>
</evidence>
<dbReference type="InterPro" id="IPR019775">
    <property type="entry name" value="WD40_repeat_CS"/>
</dbReference>
<sequence length="501" mass="55066">MHTTEFRRFTATRRSSSTDLIGVSNDDVKKIINHIDATADAAAKLLDVKEITIERSFASKKWPSWSSLSLARSLDDGSSMAGLPRSHAEVRSVELQRSLRFLQPFRVFTEGSSDVVDLDFSNGLLYSGSYDSTVKIWDVKEKQLRKSLKFSAPISRMKMSSSFKNTGAACLQNGDLVVFRHSLDGSDEGGADASQVFPASNNRFEGSSVLWTNSKARNGWVFVSYDNKESDRRELTAHLGDLRVFDAVRGAEIGGIKPGSTRQLDICLNESEQLLVAGAVSGPARALTPDTFSHVRVWDLRATFRRILEFGCRHRDINKVTISPDQLYITSSGTDGKSYLWDTRYGSEPLHVLEHGDSRTPLSPERDREDADTGVTFASWGTGDGSLLVTGSSDGFVKVWDPRRADPFLYDLAAFDDPVMSGAFSPDGDALIIGETTGKATVLSYAGRHGPPEDFVQDRSMLAPNASEAEESGVERAQRLLRAGQVVLVYEDGERPAVYGR</sequence>